<sequence>MCSKDLKLELPNWLVRNENTCQGLMEGTKHPQLYSLQLGSAAASDLANIWQEGAVPSQREGAASPSQERALITLEGTAGFHPGPSTTEATVLSWSTHKGGRLCCPCTGLWGQMEAVGHLLHRIWLFFLLFWLGQGRRMAPPGFAESSCRSRIFWMKLNKLLLQGKFFQLEIYDPYSGPVVLDEKLASRCGYVLSEDVWGNPVFRASVLGCHVANEADELFSLTVNIKVSSFSSMRAAVTYTYPMYCSYASWASREIVCEENYMEVSVKTDVPAVSNDYTVAWMSALPETQNVAYQQWQLMFVSPSGRKRITVSDAVKLGYSFNNTLSRVYLRAPYHSNESDVSVVSGVTMNMITSTSMYRQRWLLLLIDTTASCPVDGISFTDTTLTWTVPRVIPTLVVQESTFLSKSIVMGVGDQVIVNPAEMNFLLEYNETHIRITIPIGAEGGKLESSISGGVYGVIYCIDLFLEHTWTDAGWQTTKYTVIKSITTPFMPQMPTVINNTMPEERLFNVAFGHFLPDVSLVAITVGNMPFSLREAQHHSFKIYETPFSNGTKAFILEVSFDDPYVLKEYVNRNETKYTLLVNYTLSVGLEMTLYHHSAEVECVLADIEVPEAVGSCDEENLYLTLPTFGLHHYWDLYLGNKLLNRHLALTNGYLAATNSTHLILQIPLFAGGLIYQEVSFQKIKARFDVALRKVRTMETLQMFSISCSFNTSAFIICHPDGTIMVSAQMKTVPAIDMSKTKLRDSSCKPREYNEAHAFFKFHVTTCGTSVRFEGDHIIYENEISYEKETLPGQSIPTITRDPDYRLTILCYYQAKETLVLGAFPSEPATSPPFGSGMMIPHSNTAAYRRVRQALNVVSRVSKDESFMEFYGPSMAILKQPMEPVFLEVELKDKSPKVELYLENCWVARSPDFNYTPRWNITVDGCEINGSEFAAEFCPVPVSPRVRHPSHFKRLAVRTLARQLEQVYVHCLVAACSPTNTQPGSTCRGHCSSSREKKGSPGHPSDSLQGYVLAGPVWIVAPDPR</sequence>
<name>A0A8C0ULX5_CYACU</name>
<evidence type="ECO:0000256" key="1">
    <source>
        <dbReference type="ARBA" id="ARBA00023157"/>
    </source>
</evidence>
<reference evidence="5" key="1">
    <citation type="submission" date="2025-08" db="UniProtKB">
        <authorList>
            <consortium name="Ensembl"/>
        </authorList>
    </citation>
    <scope>IDENTIFICATION</scope>
</reference>
<feature type="region of interest" description="Disordered" evidence="3">
    <location>
        <begin position="981"/>
        <end position="1009"/>
    </location>
</feature>
<dbReference type="InterPro" id="IPR055356">
    <property type="entry name" value="ZP-N"/>
</dbReference>
<dbReference type="PROSITE" id="PS51034">
    <property type="entry name" value="ZP_2"/>
    <property type="match status" value="1"/>
</dbReference>
<dbReference type="InterPro" id="IPR001507">
    <property type="entry name" value="ZP_dom"/>
</dbReference>
<evidence type="ECO:0000259" key="4">
    <source>
        <dbReference type="PROSITE" id="PS51034"/>
    </source>
</evidence>
<keyword evidence="2" id="KW-0325">Glycoprotein</keyword>
<evidence type="ECO:0000256" key="3">
    <source>
        <dbReference type="SAM" id="MobiDB-lite"/>
    </source>
</evidence>
<reference evidence="5" key="2">
    <citation type="submission" date="2025-09" db="UniProtKB">
        <authorList>
            <consortium name="Ensembl"/>
        </authorList>
    </citation>
    <scope>IDENTIFICATION</scope>
</reference>
<dbReference type="Pfam" id="PF00100">
    <property type="entry name" value="Zona_pellucida"/>
    <property type="match status" value="1"/>
</dbReference>
<evidence type="ECO:0000256" key="2">
    <source>
        <dbReference type="ARBA" id="ARBA00023180"/>
    </source>
</evidence>
<dbReference type="AlphaFoldDB" id="A0A8C0ULX5"/>
<accession>A0A8C0ULX5</accession>
<dbReference type="Pfam" id="PF26562">
    <property type="entry name" value="Ig-like"/>
    <property type="match status" value="1"/>
</dbReference>
<dbReference type="InterPro" id="IPR055355">
    <property type="entry name" value="ZP-C"/>
</dbReference>
<evidence type="ECO:0000313" key="5">
    <source>
        <dbReference type="Ensembl" id="ENSCCEP00000010911.1"/>
    </source>
</evidence>
<dbReference type="Gene3D" id="2.60.40.4100">
    <property type="entry name" value="Zona pellucida, ZP-C domain"/>
    <property type="match status" value="1"/>
</dbReference>
<dbReference type="InterPro" id="IPR058876">
    <property type="entry name" value="Ig-like_ZP"/>
</dbReference>
<dbReference type="Proteomes" id="UP000694410">
    <property type="component" value="Unplaced"/>
</dbReference>
<dbReference type="InterPro" id="IPR048290">
    <property type="entry name" value="ZP_chr"/>
</dbReference>
<dbReference type="InterPro" id="IPR042235">
    <property type="entry name" value="ZP-C_dom"/>
</dbReference>
<feature type="domain" description="ZP" evidence="4">
    <location>
        <begin position="718"/>
        <end position="995"/>
    </location>
</feature>
<dbReference type="PANTHER" id="PTHR47130:SF5">
    <property type="entry name" value="ZP DOMAIN-CONTAINING PROTEIN"/>
    <property type="match status" value="1"/>
</dbReference>
<protein>
    <submittedName>
        <fullName evidence="5">Uncharacterized LOC111925993</fullName>
    </submittedName>
</protein>
<dbReference type="Pfam" id="PF23344">
    <property type="entry name" value="ZP-N"/>
    <property type="match status" value="1"/>
</dbReference>
<gene>
    <name evidence="5" type="primary">LOC111925993</name>
</gene>
<keyword evidence="1" id="KW-1015">Disulfide bond</keyword>
<dbReference type="SMART" id="SM00241">
    <property type="entry name" value="ZP"/>
    <property type="match status" value="1"/>
</dbReference>
<dbReference type="PRINTS" id="PR00023">
    <property type="entry name" value="ZPELLUCIDA"/>
</dbReference>
<evidence type="ECO:0000313" key="6">
    <source>
        <dbReference type="Proteomes" id="UP000694410"/>
    </source>
</evidence>
<proteinExistence type="predicted"/>
<dbReference type="Ensembl" id="ENSCCET00000017127.1">
    <property type="protein sequence ID" value="ENSCCEP00000010911.1"/>
    <property type="gene ID" value="ENSCCEG00000010755.1"/>
</dbReference>
<dbReference type="Gene3D" id="2.60.40.3210">
    <property type="entry name" value="Zona pellucida, ZP-N domain"/>
    <property type="match status" value="1"/>
</dbReference>
<organism evidence="5 6">
    <name type="scientific">Cyanistes caeruleus</name>
    <name type="common">Eurasian blue tit</name>
    <name type="synonym">Parus caeruleus</name>
    <dbReference type="NCBI Taxonomy" id="156563"/>
    <lineage>
        <taxon>Eukaryota</taxon>
        <taxon>Metazoa</taxon>
        <taxon>Chordata</taxon>
        <taxon>Craniata</taxon>
        <taxon>Vertebrata</taxon>
        <taxon>Euteleostomi</taxon>
        <taxon>Archelosauria</taxon>
        <taxon>Archosauria</taxon>
        <taxon>Dinosauria</taxon>
        <taxon>Saurischia</taxon>
        <taxon>Theropoda</taxon>
        <taxon>Coelurosauria</taxon>
        <taxon>Aves</taxon>
        <taxon>Neognathae</taxon>
        <taxon>Neoaves</taxon>
        <taxon>Telluraves</taxon>
        <taxon>Australaves</taxon>
        <taxon>Passeriformes</taxon>
        <taxon>Paridae</taxon>
        <taxon>Cyanistes</taxon>
    </lineage>
</organism>
<keyword evidence="6" id="KW-1185">Reference proteome</keyword>
<dbReference type="PANTHER" id="PTHR47130">
    <property type="entry name" value="SI:DKEY-19B23.11-RELATED"/>
    <property type="match status" value="1"/>
</dbReference>